<evidence type="ECO:0000256" key="14">
    <source>
        <dbReference type="SAM" id="Phobius"/>
    </source>
</evidence>
<comment type="catalytic activity">
    <reaction evidence="12">
        <text>ATP + H2O + phospholipidSide 1 = ADP + phosphate + phospholipidSide 2.</text>
        <dbReference type="EC" id="7.6.2.1"/>
    </reaction>
</comment>
<keyword evidence="9 14" id="KW-0472">Membrane</keyword>
<feature type="transmembrane region" description="Helical" evidence="14">
    <location>
        <begin position="114"/>
        <end position="132"/>
    </location>
</feature>
<evidence type="ECO:0000256" key="2">
    <source>
        <dbReference type="ARBA" id="ARBA00012189"/>
    </source>
</evidence>
<dbReference type="PROSITE" id="PS00211">
    <property type="entry name" value="ABC_TRANSPORTER_1"/>
    <property type="match status" value="1"/>
</dbReference>
<feature type="compositionally biased region" description="Acidic residues" evidence="13">
    <location>
        <begin position="734"/>
        <end position="745"/>
    </location>
</feature>
<dbReference type="PANTHER" id="PTHR19229">
    <property type="entry name" value="ATP-BINDING CASSETTE TRANSPORTER SUBFAMILY A ABCA"/>
    <property type="match status" value="1"/>
</dbReference>
<feature type="domain" description="ABC transporter" evidence="15">
    <location>
        <begin position="1360"/>
        <end position="1592"/>
    </location>
</feature>
<evidence type="ECO:0000256" key="5">
    <source>
        <dbReference type="ARBA" id="ARBA00022741"/>
    </source>
</evidence>
<keyword evidence="7" id="KW-1278">Translocase</keyword>
<dbReference type="InterPro" id="IPR056264">
    <property type="entry name" value="R2_ABCA1-4-like"/>
</dbReference>
<dbReference type="PANTHER" id="PTHR19229:SF248">
    <property type="entry name" value="ATP-BINDING CASSETTE, SUB-FAMILY A (ABC1), MEMBER 1B"/>
    <property type="match status" value="1"/>
</dbReference>
<keyword evidence="11" id="KW-0325">Glycoprotein</keyword>
<evidence type="ECO:0000256" key="6">
    <source>
        <dbReference type="ARBA" id="ARBA00022840"/>
    </source>
</evidence>
<keyword evidence="3" id="KW-0597">Phosphoprotein</keyword>
<dbReference type="PROSITE" id="PS50893">
    <property type="entry name" value="ABC_TRANSPORTER_2"/>
    <property type="match status" value="2"/>
</dbReference>
<dbReference type="CDD" id="cd03263">
    <property type="entry name" value="ABC_subfamily_A"/>
    <property type="match status" value="2"/>
</dbReference>
<dbReference type="InterPro" id="IPR003439">
    <property type="entry name" value="ABC_transporter-like_ATP-bd"/>
</dbReference>
<evidence type="ECO:0000256" key="13">
    <source>
        <dbReference type="SAM" id="MobiDB-lite"/>
    </source>
</evidence>
<keyword evidence="6 16" id="KW-0067">ATP-binding</keyword>
<dbReference type="GO" id="GO:0140359">
    <property type="term" value="F:ABC-type transporter activity"/>
    <property type="evidence" value="ECO:0007669"/>
    <property type="project" value="InterPro"/>
</dbReference>
<feature type="transmembrane region" description="Helical" evidence="14">
    <location>
        <begin position="792"/>
        <end position="814"/>
    </location>
</feature>
<accession>A0A1A8MJV8</accession>
<feature type="region of interest" description="Disordered" evidence="13">
    <location>
        <begin position="560"/>
        <end position="599"/>
    </location>
</feature>
<dbReference type="EC" id="7.6.2.1" evidence="2"/>
<feature type="transmembrane region" description="Helical" evidence="14">
    <location>
        <begin position="1101"/>
        <end position="1123"/>
    </location>
</feature>
<dbReference type="SUPFAM" id="SSF52540">
    <property type="entry name" value="P-loop containing nucleoside triphosphate hydrolases"/>
    <property type="match status" value="2"/>
</dbReference>
<dbReference type="FunFam" id="3.40.50.300:FF:000232">
    <property type="entry name" value="ATP-binding cassette, sub-family A (ABC1), member 1"/>
    <property type="match status" value="1"/>
</dbReference>
<comment type="subcellular location">
    <subcellularLocation>
        <location evidence="1">Membrane</location>
        <topology evidence="1">Multi-pass membrane protein</topology>
    </subcellularLocation>
</comment>
<dbReference type="GO" id="GO:0140326">
    <property type="term" value="F:ATPase-coupled intramembrane lipid transporter activity"/>
    <property type="evidence" value="ECO:0007669"/>
    <property type="project" value="UniProtKB-EC"/>
</dbReference>
<dbReference type="Pfam" id="PF12698">
    <property type="entry name" value="ABC2_membrane_3"/>
    <property type="match status" value="1"/>
</dbReference>
<evidence type="ECO:0000256" key="7">
    <source>
        <dbReference type="ARBA" id="ARBA00022967"/>
    </source>
</evidence>
<dbReference type="EMBL" id="HAEF01015878">
    <property type="protein sequence ID" value="SBR57037.1"/>
    <property type="molecule type" value="Transcribed_RNA"/>
</dbReference>
<dbReference type="FunFam" id="3.40.50.300:FF:000264">
    <property type="entry name" value="ATP-binding cassette, sub-family A (ABC1), member 1"/>
    <property type="match status" value="1"/>
</dbReference>
<dbReference type="Gene3D" id="3.40.50.300">
    <property type="entry name" value="P-loop containing nucleotide triphosphate hydrolases"/>
    <property type="match status" value="2"/>
</dbReference>
<dbReference type="GO" id="GO:0016887">
    <property type="term" value="F:ATP hydrolysis activity"/>
    <property type="evidence" value="ECO:0007669"/>
    <property type="project" value="InterPro"/>
</dbReference>
<organism evidence="16">
    <name type="scientific">Nothobranchius pienaari</name>
    <dbReference type="NCBI Taxonomy" id="704102"/>
    <lineage>
        <taxon>Eukaryota</taxon>
        <taxon>Metazoa</taxon>
        <taxon>Chordata</taxon>
        <taxon>Craniata</taxon>
        <taxon>Vertebrata</taxon>
        <taxon>Euteleostomi</taxon>
        <taxon>Actinopterygii</taxon>
        <taxon>Neopterygii</taxon>
        <taxon>Teleostei</taxon>
        <taxon>Neoteleostei</taxon>
        <taxon>Acanthomorphata</taxon>
        <taxon>Ovalentaria</taxon>
        <taxon>Atherinomorphae</taxon>
        <taxon>Cyprinodontiformes</taxon>
        <taxon>Nothobranchiidae</taxon>
        <taxon>Nothobranchius</taxon>
    </lineage>
</organism>
<keyword evidence="4 14" id="KW-0812">Transmembrane</keyword>
<evidence type="ECO:0000256" key="11">
    <source>
        <dbReference type="ARBA" id="ARBA00023180"/>
    </source>
</evidence>
<feature type="region of interest" description="Disordered" evidence="13">
    <location>
        <begin position="718"/>
        <end position="753"/>
    </location>
</feature>
<dbReference type="InterPro" id="IPR003593">
    <property type="entry name" value="AAA+_ATPase"/>
</dbReference>
<reference evidence="16" key="2">
    <citation type="submission" date="2016-06" db="EMBL/GenBank/DDBJ databases">
        <title>The genome of a short-lived fish provides insights into sex chromosome evolution and the genetic control of aging.</title>
        <authorList>
            <person name="Reichwald K."/>
            <person name="Felder M."/>
            <person name="Petzold A."/>
            <person name="Koch P."/>
            <person name="Groth M."/>
            <person name="Platzer M."/>
        </authorList>
    </citation>
    <scope>NUCLEOTIDE SEQUENCE</scope>
    <source>
        <tissue evidence="16">Brain</tissue>
    </source>
</reference>
<feature type="compositionally biased region" description="Polar residues" evidence="13">
    <location>
        <begin position="563"/>
        <end position="576"/>
    </location>
</feature>
<dbReference type="InterPro" id="IPR027417">
    <property type="entry name" value="P-loop_NTPase"/>
</dbReference>
<dbReference type="InterPro" id="IPR017871">
    <property type="entry name" value="ABC_transporter-like_CS"/>
</dbReference>
<evidence type="ECO:0000256" key="9">
    <source>
        <dbReference type="ARBA" id="ARBA00023136"/>
    </source>
</evidence>
<feature type="domain" description="ABC transporter" evidence="15">
    <location>
        <begin position="341"/>
        <end position="577"/>
    </location>
</feature>
<feature type="transmembrane region" description="Helical" evidence="14">
    <location>
        <begin position="188"/>
        <end position="209"/>
    </location>
</feature>
<dbReference type="InterPro" id="IPR026082">
    <property type="entry name" value="ABCA"/>
</dbReference>
<dbReference type="InterPro" id="IPR013525">
    <property type="entry name" value="ABC2_TM"/>
</dbReference>
<dbReference type="SMART" id="SM00382">
    <property type="entry name" value="AAA"/>
    <property type="match status" value="2"/>
</dbReference>
<dbReference type="Pfam" id="PF00005">
    <property type="entry name" value="ABC_tran"/>
    <property type="match status" value="2"/>
</dbReference>
<evidence type="ECO:0000256" key="10">
    <source>
        <dbReference type="ARBA" id="ARBA00023157"/>
    </source>
</evidence>
<evidence type="ECO:0000256" key="12">
    <source>
        <dbReference type="ARBA" id="ARBA00034036"/>
    </source>
</evidence>
<feature type="transmembrane region" description="Helical" evidence="14">
    <location>
        <begin position="152"/>
        <end position="176"/>
    </location>
</feature>
<sequence length="1713" mass="190265">MWEEMRPKVWDFMENSEQLDLVRTLLRNNVSASFFHTRLASTDWTVSDVSNFLSNQPSERLGGALTWREDVIEQGIIRAMTGTKEKTGVYIQQMPYPCYVDDIFLRVMSRSMPLFMTLAWMYSVSIILKSVVYEKEARLKETMRIMGLDNGILWFSWFISSLIPLLISAGLLVLVLKMGNLLPYSDPGIIFLFLGSYAVVTIMQCFLISTDYISYGAKVFASLLSPVAFGFGCEYFALFEEQGVGIQWKNLVSSPLQEDEFSLRTTIIVMYFDSFLYGVLTWYIEAVFPGQYGIPRLWYFPFTKSYWFGEDGKSSNIPLRRKGNASAVCVEEEPTHLKPGVYIENLVKVYRHGKKLAVDGLTLGFYEGQITSFLGHNGAGKTTTMSILTGLFPPTSGTAYILGKDIRTDLSAIRQSLGVCPQHNVLFSMLTVEEHIWFYARLKGLSEEQVKSEIEHILQDTGLPHKRRSRTSTLSGGMQRKLSVALAFVGGSKVVILDEPTAGWSDPVCLLSTHHMDEADILGDRIAIISHGKLCCVGSSLYLKNQLGTGYYLTLVKKGPEPSLSSCRNSSSTVSFTKKDEDSTSVSSSDAGLGSDHESEAAPIENGLAASVCPSSFVPPYASLASALILRHVPAARLVEDLGHELTYVLPYSAAKDGAFVELFRDLDLKLQELGISSYGVSDTTLEEIFLKVAEDNGVDTEVPSDGTLPVRRRRRTHAFGGGDHQSCLRPTSEDEDDGNESEGDADCRESDWLNRTDGKGSYQMSGWSLKRQQFVALMWKRFLYARRSRKGFFAQIVLPAVFVCIALVFSLIVPPFGKYPSLELQPWMYEDQVTFLSDDAPGDANMQKLLNALMDPPGLGTRCMDGYSIPEAPCTMGDEDWHTPDVPMSVQEMFSFRNWTMENPSPACFCTCDGKKRMLPECPAGAGGLPPPEIKLSATDALQNLTGRNISDYLVKTYAQIIGKSLKNKVWVNEFRYGGFSLGARSTQVLPPANEIDDAIERVRKIFELQEGAAADRFLDNLSGFINGLDTKNNVKIWFNNKGWHSAAAFINVMSNSILRANLPTGSEPSSYGISAFNHPLNLTKEQLSQVALVTTSVDVLVSICVIFAMSFVPASFVVFLIQERVSKAKHMQFISGVHPLLYWVANFMWDMCNYFVPATLVILIFICFQQKAYVSSSNLPVLALLLLLYGWSITPLMYPASFFFKIPSTAYVVLTSINILIGINGSISTFVMELFGDHEIGGINDILKNVLLIFPHFCLGRGLIDMVKNQAMADALERFGENRFRSPLEWDMVGKNLLAMAVEGVVFFIITILIQYRFCIKPRPVSTLTKLGALGEEDEDVARERHRIVQGLGQGDILELRQLTKVFKRKQKPAVDRLCVGIPPGECFGLLGVNGAGKTTTFKMLTGDTMVTSGEAFLAGKSILREIDEVHRNMGYCPQFDAINELLTGREHLELYAILRGVPEKEVCDVAEWGIRKLSLLKYADKRAGSYSGGNLRKLSTAISLIGAPPVVFLDEPTTGMDPKARRALWNCIHSVIKEGRSVVLTSHSMEECEALCTRMAIMVNGRFRCLGSVQHLKNRFGDGYTIILRVAGPDPDLLPVMKFIESELSGSTLKEKHRNMLQYQLPSSLTSLAHIFSILAENKDILRIEDYSVTQTTLDQVFVNFAKDQSDDYVSKDASVRRKDVSIDVAALSSTCAAAEGGGGQQESIM</sequence>
<evidence type="ECO:0000256" key="8">
    <source>
        <dbReference type="ARBA" id="ARBA00022989"/>
    </source>
</evidence>
<evidence type="ECO:0000259" key="15">
    <source>
        <dbReference type="PROSITE" id="PS50893"/>
    </source>
</evidence>
<keyword evidence="10" id="KW-1015">Disulfide bond</keyword>
<dbReference type="GO" id="GO:0005524">
    <property type="term" value="F:ATP binding"/>
    <property type="evidence" value="ECO:0007669"/>
    <property type="project" value="UniProtKB-KW"/>
</dbReference>
<name>A0A1A8MJV8_9TELE</name>
<evidence type="ECO:0000313" key="16">
    <source>
        <dbReference type="EMBL" id="SBR57037.1"/>
    </source>
</evidence>
<evidence type="ECO:0000256" key="1">
    <source>
        <dbReference type="ARBA" id="ARBA00004141"/>
    </source>
</evidence>
<keyword evidence="8 14" id="KW-1133">Transmembrane helix</keyword>
<feature type="transmembrane region" description="Helical" evidence="14">
    <location>
        <begin position="1299"/>
        <end position="1318"/>
    </location>
</feature>
<proteinExistence type="predicted"/>
<evidence type="ECO:0000256" key="3">
    <source>
        <dbReference type="ARBA" id="ARBA00022553"/>
    </source>
</evidence>
<keyword evidence="5" id="KW-0547">Nucleotide-binding</keyword>
<dbReference type="GO" id="GO:0016020">
    <property type="term" value="C:membrane"/>
    <property type="evidence" value="ECO:0007669"/>
    <property type="project" value="UniProtKB-SubCell"/>
</dbReference>
<reference evidence="16" key="1">
    <citation type="submission" date="2016-05" db="EMBL/GenBank/DDBJ databases">
        <authorList>
            <person name="Lavstsen T."/>
            <person name="Jespersen J.S."/>
        </authorList>
    </citation>
    <scope>NUCLEOTIDE SEQUENCE</scope>
    <source>
        <tissue evidence="16">Brain</tissue>
    </source>
</reference>
<feature type="transmembrane region" description="Helical" evidence="14">
    <location>
        <begin position="215"/>
        <end position="239"/>
    </location>
</feature>
<dbReference type="GO" id="GO:0005548">
    <property type="term" value="F:phospholipid transporter activity"/>
    <property type="evidence" value="ECO:0007669"/>
    <property type="project" value="UniProtKB-ARBA"/>
</dbReference>
<dbReference type="Pfam" id="PF23321">
    <property type="entry name" value="R1_ABCA1"/>
    <property type="match status" value="1"/>
</dbReference>
<protein>
    <recommendedName>
        <fullName evidence="2">P-type phospholipid transporter</fullName>
        <ecNumber evidence="2">7.6.2.1</ecNumber>
    </recommendedName>
</protein>
<evidence type="ECO:0000256" key="4">
    <source>
        <dbReference type="ARBA" id="ARBA00022692"/>
    </source>
</evidence>
<feature type="transmembrane region" description="Helical" evidence="14">
    <location>
        <begin position="1183"/>
        <end position="1206"/>
    </location>
</feature>
<feature type="transmembrane region" description="Helical" evidence="14">
    <location>
        <begin position="1212"/>
        <end position="1236"/>
    </location>
</feature>
<gene>
    <name evidence="16" type="primary">ABCA1B</name>
</gene>